<dbReference type="InterPro" id="IPR036179">
    <property type="entry name" value="Ig-like_dom_sf"/>
</dbReference>
<dbReference type="SUPFAM" id="SSF48726">
    <property type="entry name" value="Immunoglobulin"/>
    <property type="match status" value="1"/>
</dbReference>
<dbReference type="Proteomes" id="UP000539032">
    <property type="component" value="Unassembled WGS sequence"/>
</dbReference>
<dbReference type="InterPro" id="IPR015631">
    <property type="entry name" value="CD2/SLAM_rcpt"/>
</dbReference>
<proteinExistence type="predicted"/>
<organism evidence="8 9">
    <name type="scientific">Scopus umbretta</name>
    <name type="common">Hammerkop</name>
    <dbReference type="NCBI Taxonomy" id="33581"/>
    <lineage>
        <taxon>Eukaryota</taxon>
        <taxon>Metazoa</taxon>
        <taxon>Chordata</taxon>
        <taxon>Craniata</taxon>
        <taxon>Vertebrata</taxon>
        <taxon>Euteleostomi</taxon>
        <taxon>Archelosauria</taxon>
        <taxon>Archosauria</taxon>
        <taxon>Dinosauria</taxon>
        <taxon>Saurischia</taxon>
        <taxon>Theropoda</taxon>
        <taxon>Coelurosauria</taxon>
        <taxon>Aves</taxon>
        <taxon>Neognathae</taxon>
        <taxon>Neoaves</taxon>
        <taxon>Aequornithes</taxon>
        <taxon>Pelecaniformes</taxon>
        <taxon>Scopidae</taxon>
        <taxon>Scopus</taxon>
    </lineage>
</organism>
<dbReference type="PANTHER" id="PTHR12080">
    <property type="entry name" value="SIGNALING LYMPHOCYTIC ACTIVATION MOLECULE"/>
    <property type="match status" value="1"/>
</dbReference>
<keyword evidence="2" id="KW-0732">Signal</keyword>
<dbReference type="InterPro" id="IPR024303">
    <property type="entry name" value="NK_rcpt_2B4_Ig_dom"/>
</dbReference>
<dbReference type="Gene3D" id="2.60.40.10">
    <property type="entry name" value="Immunoglobulins"/>
    <property type="match status" value="2"/>
</dbReference>
<keyword evidence="9" id="KW-1185">Reference proteome</keyword>
<comment type="caution">
    <text evidence="8">The sequence shown here is derived from an EMBL/GenBank/DDBJ whole genome shotgun (WGS) entry which is preliminary data.</text>
</comment>
<dbReference type="OrthoDB" id="9835793at2759"/>
<feature type="non-terminal residue" evidence="8">
    <location>
        <position position="1"/>
    </location>
</feature>
<feature type="transmembrane region" description="Helical" evidence="6">
    <location>
        <begin position="225"/>
        <end position="246"/>
    </location>
</feature>
<keyword evidence="6" id="KW-1133">Transmembrane helix</keyword>
<dbReference type="PANTHER" id="PTHR12080:SF56">
    <property type="entry name" value="NATURAL KILLER CELL RECEPTOR 2B4"/>
    <property type="match status" value="1"/>
</dbReference>
<feature type="domain" description="Natural killer cell receptor 2B4 immunoglobulin" evidence="7">
    <location>
        <begin position="30"/>
        <end position="128"/>
    </location>
</feature>
<evidence type="ECO:0000256" key="2">
    <source>
        <dbReference type="ARBA" id="ARBA00022729"/>
    </source>
</evidence>
<feature type="non-terminal residue" evidence="8">
    <location>
        <position position="364"/>
    </location>
</feature>
<evidence type="ECO:0000256" key="3">
    <source>
        <dbReference type="ARBA" id="ARBA00023136"/>
    </source>
</evidence>
<dbReference type="GO" id="GO:0042288">
    <property type="term" value="F:MHC class I protein binding"/>
    <property type="evidence" value="ECO:0007669"/>
    <property type="project" value="TreeGrafter"/>
</dbReference>
<evidence type="ECO:0000259" key="7">
    <source>
        <dbReference type="Pfam" id="PF11465"/>
    </source>
</evidence>
<keyword evidence="4" id="KW-0325">Glycoprotein</keyword>
<keyword evidence="6" id="KW-0812">Transmembrane</keyword>
<name>A0A7L4I1M6_SCOUM</name>
<evidence type="ECO:0000313" key="9">
    <source>
        <dbReference type="Proteomes" id="UP000539032"/>
    </source>
</evidence>
<sequence length="364" mass="39084">VPSHGASPRAVGPCSPLAALGLPECQEQAVSAGGALQLLPKKPPQGWARVEWRMMLSAVSQQLILKAEKNESVSPSSKGPFSGRAVFQQETLSLWIRPVNVADSGVYRADFEDTSGTVTILCFHVSVWEPIHVLHLEPRVLHREQGWCNLSLVCTVPGAGNVSYSWSCTGGPLGALEHQPRLHLQVHGDADATVCWCNASNPVSWSTASTDASPSPLLPGLSSTVPWWAVAVSLGLALVISAALIVTCSWWRKRGKDPSGGHLEQTLTAYKEVAKAPTGRDPNRTSEATVGGNTIYAVVCAKTQQRPSRPQEPESCTIYATVQPIRKVRLPHRNPGSHSAPQSPSLKRKRLDPALVSTAYVEVT</sequence>
<evidence type="ECO:0000256" key="5">
    <source>
        <dbReference type="SAM" id="MobiDB-lite"/>
    </source>
</evidence>
<dbReference type="AlphaFoldDB" id="A0A7L4I1M6"/>
<dbReference type="Pfam" id="PF11465">
    <property type="entry name" value="Receptor_2B4"/>
    <property type="match status" value="1"/>
</dbReference>
<keyword evidence="3 6" id="KW-0472">Membrane</keyword>
<evidence type="ECO:0000256" key="1">
    <source>
        <dbReference type="ARBA" id="ARBA00004370"/>
    </source>
</evidence>
<dbReference type="GO" id="GO:0009897">
    <property type="term" value="C:external side of plasma membrane"/>
    <property type="evidence" value="ECO:0007669"/>
    <property type="project" value="TreeGrafter"/>
</dbReference>
<dbReference type="InterPro" id="IPR013783">
    <property type="entry name" value="Ig-like_fold"/>
</dbReference>
<accession>A0A7L4I1M6</accession>
<feature type="compositionally biased region" description="Polar residues" evidence="5">
    <location>
        <begin position="336"/>
        <end position="345"/>
    </location>
</feature>
<feature type="region of interest" description="Disordered" evidence="5">
    <location>
        <begin position="328"/>
        <end position="351"/>
    </location>
</feature>
<dbReference type="GO" id="GO:0002323">
    <property type="term" value="P:natural killer cell activation involved in immune response"/>
    <property type="evidence" value="ECO:0007669"/>
    <property type="project" value="TreeGrafter"/>
</dbReference>
<gene>
    <name evidence="8" type="primary">Cd244</name>
    <name evidence="8" type="ORF">SCOUMB_R04805</name>
</gene>
<reference evidence="8 9" key="1">
    <citation type="submission" date="2020-02" db="EMBL/GenBank/DDBJ databases">
        <title>Bird 10,000 Genomes (B10K) Project - Family phase.</title>
        <authorList>
            <person name="Zhang G."/>
        </authorList>
    </citation>
    <scope>NUCLEOTIDE SEQUENCE [LARGE SCALE GENOMIC DNA]</scope>
    <source>
        <strain evidence="8">B10K-DU-002-70</strain>
        <tissue evidence="8">Muscle</tissue>
    </source>
</reference>
<evidence type="ECO:0000256" key="6">
    <source>
        <dbReference type="SAM" id="Phobius"/>
    </source>
</evidence>
<protein>
    <submittedName>
        <fullName evidence="8">CD244 protein</fullName>
    </submittedName>
</protein>
<dbReference type="EMBL" id="VZTL01047243">
    <property type="protein sequence ID" value="NXX58883.1"/>
    <property type="molecule type" value="Genomic_DNA"/>
</dbReference>
<evidence type="ECO:0000256" key="4">
    <source>
        <dbReference type="ARBA" id="ARBA00023180"/>
    </source>
</evidence>
<evidence type="ECO:0000313" key="8">
    <source>
        <dbReference type="EMBL" id="NXX58883.1"/>
    </source>
</evidence>
<comment type="subcellular location">
    <subcellularLocation>
        <location evidence="1">Membrane</location>
    </subcellularLocation>
</comment>